<evidence type="ECO:0000256" key="1">
    <source>
        <dbReference type="ARBA" id="ARBA00004651"/>
    </source>
</evidence>
<comment type="subcellular location">
    <subcellularLocation>
        <location evidence="1 7">Cell membrane</location>
        <topology evidence="1 7">Multi-pass membrane protein</topology>
    </subcellularLocation>
</comment>
<sequence length="354" mass="40117">MKTAKSLYRSKEKIDARYRSISLAIILVACVGVLIPMLYMIGGSLSSKQVIRTVPTSIIPLEGKQVVLEGEGIPRNKYFVYMVEIDGAKRELAYVGKENRMWVYANPDNPDERYSAPPATPDDRVAAVRLNWSNYPEALTKSPFPRFIANTLFIMVFAVLGTLISTTLVAYGFSRFYFPGRNIVFIILLSTMMLPAQVSLIPSFIVFQKLGWYNTWLPLIVPSFFAVSAYNVFLVRQFLMGLPRELDDAAKIDGCGPIRILWNVIIPQSTPVLVTITVFAIVYWWNEYYYSLIYLHDQVKFTVALGLQSFDALYFNNNSLKAAATTMMMMPPIILFFIFQRYFIQGTVVSGVKG</sequence>
<dbReference type="Gene3D" id="1.10.3720.10">
    <property type="entry name" value="MetI-like"/>
    <property type="match status" value="1"/>
</dbReference>
<dbReference type="Proteomes" id="UP001198163">
    <property type="component" value="Unassembled WGS sequence"/>
</dbReference>
<dbReference type="Pfam" id="PF00528">
    <property type="entry name" value="BPD_transp_1"/>
    <property type="match status" value="1"/>
</dbReference>
<reference evidence="9" key="1">
    <citation type="submission" date="2021-08" db="EMBL/GenBank/DDBJ databases">
        <title>Comparative analyses of Brucepasteria parasyntrophica and Teretinema zuelzerae.</title>
        <authorList>
            <person name="Song Y."/>
            <person name="Brune A."/>
        </authorList>
    </citation>
    <scope>NUCLEOTIDE SEQUENCE</scope>
    <source>
        <strain evidence="9">DSM 1903</strain>
    </source>
</reference>
<dbReference type="PROSITE" id="PS51257">
    <property type="entry name" value="PROKAR_LIPOPROTEIN"/>
    <property type="match status" value="1"/>
</dbReference>
<evidence type="ECO:0000256" key="2">
    <source>
        <dbReference type="ARBA" id="ARBA00022448"/>
    </source>
</evidence>
<dbReference type="EMBL" id="JAINWA010000001">
    <property type="protein sequence ID" value="MCD1654044.1"/>
    <property type="molecule type" value="Genomic_DNA"/>
</dbReference>
<dbReference type="PANTHER" id="PTHR43744:SF6">
    <property type="entry name" value="ABC TRANSPORTER PERMEASE PROTEIN YESQ-RELATED"/>
    <property type="match status" value="1"/>
</dbReference>
<evidence type="ECO:0000313" key="10">
    <source>
        <dbReference type="Proteomes" id="UP001198163"/>
    </source>
</evidence>
<dbReference type="SUPFAM" id="SSF161098">
    <property type="entry name" value="MetI-like"/>
    <property type="match status" value="1"/>
</dbReference>
<protein>
    <submittedName>
        <fullName evidence="9">Carbohydrate ABC transporter permease</fullName>
    </submittedName>
</protein>
<evidence type="ECO:0000256" key="3">
    <source>
        <dbReference type="ARBA" id="ARBA00022475"/>
    </source>
</evidence>
<feature type="transmembrane region" description="Helical" evidence="7">
    <location>
        <begin position="147"/>
        <end position="171"/>
    </location>
</feature>
<keyword evidence="2 7" id="KW-0813">Transport</keyword>
<gene>
    <name evidence="9" type="ORF">K7J14_04940</name>
</gene>
<dbReference type="PROSITE" id="PS50928">
    <property type="entry name" value="ABC_TM1"/>
    <property type="match status" value="1"/>
</dbReference>
<evidence type="ECO:0000256" key="4">
    <source>
        <dbReference type="ARBA" id="ARBA00022692"/>
    </source>
</evidence>
<name>A0AAE3JKL3_9SPIR</name>
<feature type="transmembrane region" description="Helical" evidence="7">
    <location>
        <begin position="260"/>
        <end position="285"/>
    </location>
</feature>
<keyword evidence="6 7" id="KW-0472">Membrane</keyword>
<proteinExistence type="inferred from homology"/>
<dbReference type="InterPro" id="IPR035906">
    <property type="entry name" value="MetI-like_sf"/>
</dbReference>
<organism evidence="9 10">
    <name type="scientific">Teretinema zuelzerae</name>
    <dbReference type="NCBI Taxonomy" id="156"/>
    <lineage>
        <taxon>Bacteria</taxon>
        <taxon>Pseudomonadati</taxon>
        <taxon>Spirochaetota</taxon>
        <taxon>Spirochaetia</taxon>
        <taxon>Spirochaetales</taxon>
        <taxon>Treponemataceae</taxon>
        <taxon>Teretinema</taxon>
    </lineage>
</organism>
<dbReference type="RefSeq" id="WP_230753849.1">
    <property type="nucleotide sequence ID" value="NZ_JAINWA010000001.1"/>
</dbReference>
<dbReference type="PANTHER" id="PTHR43744">
    <property type="entry name" value="ABC TRANSPORTER PERMEASE PROTEIN MG189-RELATED-RELATED"/>
    <property type="match status" value="1"/>
</dbReference>
<dbReference type="InterPro" id="IPR000515">
    <property type="entry name" value="MetI-like"/>
</dbReference>
<dbReference type="CDD" id="cd06261">
    <property type="entry name" value="TM_PBP2"/>
    <property type="match status" value="1"/>
</dbReference>
<dbReference type="GO" id="GO:0005886">
    <property type="term" value="C:plasma membrane"/>
    <property type="evidence" value="ECO:0007669"/>
    <property type="project" value="UniProtKB-SubCell"/>
</dbReference>
<keyword evidence="10" id="KW-1185">Reference proteome</keyword>
<feature type="transmembrane region" description="Helical" evidence="7">
    <location>
        <begin position="183"/>
        <end position="207"/>
    </location>
</feature>
<feature type="transmembrane region" description="Helical" evidence="7">
    <location>
        <begin position="322"/>
        <end position="344"/>
    </location>
</feature>
<evidence type="ECO:0000256" key="5">
    <source>
        <dbReference type="ARBA" id="ARBA00022989"/>
    </source>
</evidence>
<evidence type="ECO:0000313" key="9">
    <source>
        <dbReference type="EMBL" id="MCD1654044.1"/>
    </source>
</evidence>
<keyword evidence="4 7" id="KW-0812">Transmembrane</keyword>
<feature type="transmembrane region" description="Helical" evidence="7">
    <location>
        <begin position="21"/>
        <end position="41"/>
    </location>
</feature>
<evidence type="ECO:0000256" key="6">
    <source>
        <dbReference type="ARBA" id="ARBA00023136"/>
    </source>
</evidence>
<keyword evidence="3" id="KW-1003">Cell membrane</keyword>
<comment type="similarity">
    <text evidence="7">Belongs to the binding-protein-dependent transport system permease family.</text>
</comment>
<dbReference type="AlphaFoldDB" id="A0AAE3JKL3"/>
<comment type="caution">
    <text evidence="9">The sequence shown here is derived from an EMBL/GenBank/DDBJ whole genome shotgun (WGS) entry which is preliminary data.</text>
</comment>
<evidence type="ECO:0000256" key="7">
    <source>
        <dbReference type="RuleBase" id="RU363032"/>
    </source>
</evidence>
<feature type="domain" description="ABC transmembrane type-1" evidence="8">
    <location>
        <begin position="148"/>
        <end position="339"/>
    </location>
</feature>
<accession>A0AAE3JKL3</accession>
<feature type="transmembrane region" description="Helical" evidence="7">
    <location>
        <begin position="219"/>
        <end position="239"/>
    </location>
</feature>
<dbReference type="GO" id="GO:0055085">
    <property type="term" value="P:transmembrane transport"/>
    <property type="evidence" value="ECO:0007669"/>
    <property type="project" value="InterPro"/>
</dbReference>
<evidence type="ECO:0000259" key="8">
    <source>
        <dbReference type="PROSITE" id="PS50928"/>
    </source>
</evidence>
<keyword evidence="5 7" id="KW-1133">Transmembrane helix</keyword>